<keyword evidence="5" id="KW-1185">Reference proteome</keyword>
<evidence type="ECO:0000313" key="3">
    <source>
        <dbReference type="EMBL" id="USS42571.1"/>
    </source>
</evidence>
<dbReference type="GO" id="GO:0016747">
    <property type="term" value="F:acyltransferase activity, transferring groups other than amino-acyl groups"/>
    <property type="evidence" value="ECO:0007669"/>
    <property type="project" value="InterPro"/>
</dbReference>
<dbReference type="InterPro" id="IPR000182">
    <property type="entry name" value="GNAT_dom"/>
</dbReference>
<dbReference type="SUPFAM" id="SSF55729">
    <property type="entry name" value="Acyl-CoA N-acyltransferases (Nat)"/>
    <property type="match status" value="1"/>
</dbReference>
<dbReference type="EMBL" id="CP065600">
    <property type="protein sequence ID" value="QPQ89300.1"/>
    <property type="molecule type" value="Genomic_DNA"/>
</dbReference>
<name>A0AAP9XW89_BURGL</name>
<dbReference type="PANTHER" id="PTHR43792">
    <property type="entry name" value="GNAT FAMILY, PUTATIVE (AFU_ORTHOLOGUE AFUA_3G00765)-RELATED-RELATED"/>
    <property type="match status" value="1"/>
</dbReference>
<gene>
    <name evidence="2" type="ORF">I6H06_06470</name>
    <name evidence="3" type="ORF">NFI99_10260</name>
</gene>
<accession>A0AAP9XW89</accession>
<dbReference type="Pfam" id="PF13302">
    <property type="entry name" value="Acetyltransf_3"/>
    <property type="match status" value="1"/>
</dbReference>
<dbReference type="PROSITE" id="PS51186">
    <property type="entry name" value="GNAT"/>
    <property type="match status" value="1"/>
</dbReference>
<evidence type="ECO:0000259" key="1">
    <source>
        <dbReference type="PROSITE" id="PS51186"/>
    </source>
</evidence>
<dbReference type="Proteomes" id="UP001056386">
    <property type="component" value="Chromosome 2"/>
</dbReference>
<dbReference type="InterPro" id="IPR016181">
    <property type="entry name" value="Acyl_CoA_acyltransferase"/>
</dbReference>
<organism evidence="2 4">
    <name type="scientific">Burkholderia glumae</name>
    <name type="common">Pseudomonas glumae</name>
    <dbReference type="NCBI Taxonomy" id="337"/>
    <lineage>
        <taxon>Bacteria</taxon>
        <taxon>Pseudomonadati</taxon>
        <taxon>Pseudomonadota</taxon>
        <taxon>Betaproteobacteria</taxon>
        <taxon>Burkholderiales</taxon>
        <taxon>Burkholderiaceae</taxon>
        <taxon>Burkholderia</taxon>
    </lineage>
</organism>
<evidence type="ECO:0000313" key="4">
    <source>
        <dbReference type="Proteomes" id="UP000594892"/>
    </source>
</evidence>
<evidence type="ECO:0000313" key="5">
    <source>
        <dbReference type="Proteomes" id="UP001056386"/>
    </source>
</evidence>
<dbReference type="RefSeq" id="WP_015877974.1">
    <property type="nucleotide sequence ID" value="NZ_CP021075.1"/>
</dbReference>
<reference evidence="2 4" key="1">
    <citation type="submission" date="2020-12" db="EMBL/GenBank/DDBJ databases">
        <title>FDA dAtabase for Regulatory Grade micrObial Sequences (FDA-ARGOS): Supporting development and validation of Infectious Disease Dx tests.</title>
        <authorList>
            <person name="Minogue T."/>
            <person name="Wolcott M."/>
            <person name="Wasieloski L."/>
            <person name="Aguilar W."/>
            <person name="Moore D."/>
            <person name="Jaissle J."/>
            <person name="Tallon L."/>
            <person name="Sadzewicz L."/>
            <person name="Zhao X."/>
            <person name="Boylan J."/>
            <person name="Ott S."/>
            <person name="Bowen H."/>
            <person name="Vavikolanu K."/>
            <person name="Mehta A."/>
            <person name="Aluvathingal J."/>
            <person name="Nadendla S."/>
            <person name="Yan Y."/>
            <person name="Sichtig H."/>
        </authorList>
    </citation>
    <scope>NUCLEOTIDE SEQUENCE [LARGE SCALE GENOMIC DNA]</scope>
    <source>
        <strain evidence="2 4">FDAARGOS_949</strain>
    </source>
</reference>
<dbReference type="Gene3D" id="3.40.630.30">
    <property type="match status" value="1"/>
</dbReference>
<sequence length="185" mass="21646">MEQIETSRLILRNFEQRDALDLWSYLREPRASCYLSMKLEDENAAKIEAIRRSKSDEYIAVCLKAPDKLIGDLFFMQEDDTFSVGWNFNAAFSGRGFAFEAAHALFDYLFAAKQARRLYAYVEEENLASRRLCERLGMRKEGVFMEFISFKNDSNGNPVFENTMQYAILKKEWSNSEWQTGSFDR</sequence>
<evidence type="ECO:0000313" key="2">
    <source>
        <dbReference type="EMBL" id="QPQ89300.1"/>
    </source>
</evidence>
<reference evidence="3" key="2">
    <citation type="submission" date="2022-06" db="EMBL/GenBank/DDBJ databases">
        <title>Draft genome sequence of Burkholderia glumae strain GR20004 isolated from rice panicle showing bacterial panicle blight.</title>
        <authorList>
            <person name="Choi S.Y."/>
            <person name="Lee Y.H."/>
        </authorList>
    </citation>
    <scope>NUCLEOTIDE SEQUENCE</scope>
    <source>
        <strain evidence="3">GR20004</strain>
    </source>
</reference>
<dbReference type="InterPro" id="IPR051531">
    <property type="entry name" value="N-acetyltransferase"/>
</dbReference>
<dbReference type="GeneID" id="45694008"/>
<protein>
    <submittedName>
        <fullName evidence="2">GNAT family N-acetyltransferase</fullName>
    </submittedName>
</protein>
<dbReference type="Proteomes" id="UP000594892">
    <property type="component" value="Chromosome 1"/>
</dbReference>
<dbReference type="EMBL" id="CP099583">
    <property type="protein sequence ID" value="USS42571.1"/>
    <property type="molecule type" value="Genomic_DNA"/>
</dbReference>
<dbReference type="AlphaFoldDB" id="A0AAP9XW89"/>
<dbReference type="PANTHER" id="PTHR43792:SF1">
    <property type="entry name" value="N-ACETYLTRANSFERASE DOMAIN-CONTAINING PROTEIN"/>
    <property type="match status" value="1"/>
</dbReference>
<proteinExistence type="predicted"/>
<feature type="domain" description="N-acetyltransferase" evidence="1">
    <location>
        <begin position="9"/>
        <end position="172"/>
    </location>
</feature>